<reference evidence="1 2" key="1">
    <citation type="submission" date="2019-04" db="EMBL/GenBank/DDBJ databases">
        <title>Annotation for the trematode Fasciola gigantica.</title>
        <authorList>
            <person name="Choi Y.-J."/>
        </authorList>
    </citation>
    <scope>NUCLEOTIDE SEQUENCE [LARGE SCALE GENOMIC DNA]</scope>
    <source>
        <strain evidence="1">Uganda_cow_1</strain>
    </source>
</reference>
<evidence type="ECO:0000313" key="1">
    <source>
        <dbReference type="EMBL" id="TPP65085.1"/>
    </source>
</evidence>
<evidence type="ECO:0000313" key="2">
    <source>
        <dbReference type="Proteomes" id="UP000316759"/>
    </source>
</evidence>
<name>A0A504YX47_FASGI</name>
<comment type="caution">
    <text evidence="1">The sequence shown here is derived from an EMBL/GenBank/DDBJ whole genome shotgun (WGS) entry which is preliminary data.</text>
</comment>
<keyword evidence="2" id="KW-1185">Reference proteome</keyword>
<gene>
    <name evidence="1" type="ORF">FGIG_10296</name>
</gene>
<dbReference type="AlphaFoldDB" id="A0A504YX47"/>
<accession>A0A504YX47</accession>
<dbReference type="EMBL" id="SUNJ01003645">
    <property type="protein sequence ID" value="TPP65085.1"/>
    <property type="molecule type" value="Genomic_DNA"/>
</dbReference>
<protein>
    <submittedName>
        <fullName evidence="1">Uncharacterized protein</fullName>
    </submittedName>
</protein>
<organism evidence="1 2">
    <name type="scientific">Fasciola gigantica</name>
    <name type="common">Giant liver fluke</name>
    <dbReference type="NCBI Taxonomy" id="46835"/>
    <lineage>
        <taxon>Eukaryota</taxon>
        <taxon>Metazoa</taxon>
        <taxon>Spiralia</taxon>
        <taxon>Lophotrochozoa</taxon>
        <taxon>Platyhelminthes</taxon>
        <taxon>Trematoda</taxon>
        <taxon>Digenea</taxon>
        <taxon>Plagiorchiida</taxon>
        <taxon>Echinostomata</taxon>
        <taxon>Echinostomatoidea</taxon>
        <taxon>Fasciolidae</taxon>
        <taxon>Fasciola</taxon>
    </lineage>
</organism>
<dbReference type="Proteomes" id="UP000316759">
    <property type="component" value="Unassembled WGS sequence"/>
</dbReference>
<sequence>MHHASMIFFPAQALSAYPSDMAQDILLTGHTIFIRCDLTEAVDAVFPLRLLLFPFFCLSVHPLTESWFLANHRSSSDFVVE</sequence>
<proteinExistence type="predicted"/>